<keyword evidence="1" id="KW-0472">Membrane</keyword>
<dbReference type="EMBL" id="DTHO01000055">
    <property type="protein sequence ID" value="HGG99794.1"/>
    <property type="molecule type" value="Genomic_DNA"/>
</dbReference>
<feature type="transmembrane region" description="Helical" evidence="1">
    <location>
        <begin position="76"/>
        <end position="93"/>
    </location>
</feature>
<gene>
    <name evidence="2" type="ORF">ENV75_05035</name>
</gene>
<keyword evidence="1" id="KW-0812">Transmembrane</keyword>
<protein>
    <submittedName>
        <fullName evidence="2">Uncharacterized protein</fullName>
    </submittedName>
</protein>
<reference evidence="2" key="1">
    <citation type="journal article" date="2020" name="mSystems">
        <title>Genome- and Community-Level Interaction Insights into Carbon Utilization and Element Cycling Functions of Hydrothermarchaeota in Hydrothermal Sediment.</title>
        <authorList>
            <person name="Zhou Z."/>
            <person name="Liu Y."/>
            <person name="Xu W."/>
            <person name="Pan J."/>
            <person name="Luo Z.H."/>
            <person name="Li M."/>
        </authorList>
    </citation>
    <scope>NUCLEOTIDE SEQUENCE [LARGE SCALE GENOMIC DNA]</scope>
    <source>
        <strain evidence="2">SpSt-788</strain>
    </source>
</reference>
<evidence type="ECO:0000313" key="2">
    <source>
        <dbReference type="EMBL" id="HGG99794.1"/>
    </source>
</evidence>
<comment type="caution">
    <text evidence="2">The sequence shown here is derived from an EMBL/GenBank/DDBJ whole genome shotgun (WGS) entry which is preliminary data.</text>
</comment>
<organism evidence="2">
    <name type="scientific">Thermodesulfovibrio aggregans</name>
    <dbReference type="NCBI Taxonomy" id="86166"/>
    <lineage>
        <taxon>Bacteria</taxon>
        <taxon>Pseudomonadati</taxon>
        <taxon>Nitrospirota</taxon>
        <taxon>Thermodesulfovibrionia</taxon>
        <taxon>Thermodesulfovibrionales</taxon>
        <taxon>Thermodesulfovibrionaceae</taxon>
        <taxon>Thermodesulfovibrio</taxon>
    </lineage>
</organism>
<name>A0A7C4AJT6_9BACT</name>
<accession>A0A7C4AJT6</accession>
<keyword evidence="1" id="KW-1133">Transmembrane helix</keyword>
<sequence length="94" mass="10673">MLKEFKKYFLRFGVAFFGVIIFASFLGLEQVKIVLYKIGMVIVGITLAEITWIFFFKPVFGATEDILNNEKFKAVLIFRGILYAAIILALTLGL</sequence>
<proteinExistence type="predicted"/>
<feature type="transmembrane region" description="Helical" evidence="1">
    <location>
        <begin position="34"/>
        <end position="55"/>
    </location>
</feature>
<evidence type="ECO:0000256" key="1">
    <source>
        <dbReference type="SAM" id="Phobius"/>
    </source>
</evidence>
<dbReference type="AlphaFoldDB" id="A0A7C4AJT6"/>
<feature type="transmembrane region" description="Helical" evidence="1">
    <location>
        <begin position="9"/>
        <end position="28"/>
    </location>
</feature>